<dbReference type="Pfam" id="PF00501">
    <property type="entry name" value="AMP-binding"/>
    <property type="match status" value="1"/>
</dbReference>
<dbReference type="InterPro" id="IPR000873">
    <property type="entry name" value="AMP-dep_synth/lig_dom"/>
</dbReference>
<dbReference type="Gene3D" id="3.40.50.12780">
    <property type="entry name" value="N-terminal domain of ligase-like"/>
    <property type="match status" value="1"/>
</dbReference>
<dbReference type="SUPFAM" id="SSF56801">
    <property type="entry name" value="Acetyl-CoA synthetase-like"/>
    <property type="match status" value="1"/>
</dbReference>
<dbReference type="Proteomes" id="UP001500889">
    <property type="component" value="Chromosome O"/>
</dbReference>
<evidence type="ECO:0000256" key="3">
    <source>
        <dbReference type="ARBA" id="ARBA00023140"/>
    </source>
</evidence>
<dbReference type="InterPro" id="IPR025110">
    <property type="entry name" value="AMP-bd_C"/>
</dbReference>
<keyword evidence="3" id="KW-0576">Peroxisome</keyword>
<dbReference type="GO" id="GO:0005777">
    <property type="term" value="C:peroxisome"/>
    <property type="evidence" value="ECO:0007669"/>
    <property type="project" value="UniProtKB-SubCell"/>
</dbReference>
<comment type="subcellular location">
    <subcellularLocation>
        <location evidence="1">Peroxisome</location>
    </subcellularLocation>
</comment>
<dbReference type="EMBL" id="AP029263">
    <property type="protein sequence ID" value="BFF91304.1"/>
    <property type="molecule type" value="Genomic_DNA"/>
</dbReference>
<dbReference type="InterPro" id="IPR045851">
    <property type="entry name" value="AMP-bd_C_sf"/>
</dbReference>
<gene>
    <name evidence="6" type="ORF">DMAD_09615</name>
</gene>
<name>A0AAU9F1R0_DROMD</name>
<dbReference type="FunFam" id="3.40.50.12780:FF:000025">
    <property type="entry name" value="luciferin 4-monooxygenase"/>
    <property type="match status" value="1"/>
</dbReference>
<feature type="domain" description="AMP-dependent synthetase/ligase" evidence="4">
    <location>
        <begin position="23"/>
        <end position="234"/>
    </location>
</feature>
<dbReference type="PANTHER" id="PTHR24096:SF353">
    <property type="entry name" value="GH16244P-RELATED"/>
    <property type="match status" value="1"/>
</dbReference>
<sequence>MRNHPLARSVRIQDVLTTPIEENFQPSSLEPKQTLAILCSSGTTVIPKAVTIANSQQVLSPAFRMSSNVQHAYSTLDWNSGLMSIIHAGAFNKTSIIADNEFDPGFMCRMIKEYKIGAVSECSSHLAILTNYPGFEDADLSSIELLVFGGSHCSLEVQKRVRSRIKGALIFTYTITELSSAGTMNLHFDEKPNSSGRPAPGTKVKIINEQGVALGPSEIGEVCLFKGRHWSGYYGNPEETRKILDSEMWFHTGDLGYMDQDGFLFIEDRKKDMLKCQNLMYYPNEIETVIARMPNVAEVCVFGIWDTINGDEAAACVVKRHGTKLVPQDVVDFVNQHITAKYRQLNAGVIIVDDLKRSGNGKTNRRANKEHFMKVQNIKESK</sequence>
<evidence type="ECO:0000313" key="7">
    <source>
        <dbReference type="Proteomes" id="UP001500889"/>
    </source>
</evidence>
<dbReference type="GO" id="GO:0004467">
    <property type="term" value="F:long-chain fatty acid-CoA ligase activity"/>
    <property type="evidence" value="ECO:0007669"/>
    <property type="project" value="TreeGrafter"/>
</dbReference>
<evidence type="ECO:0000313" key="6">
    <source>
        <dbReference type="EMBL" id="BFF91304.1"/>
    </source>
</evidence>
<proteinExistence type="inferred from homology"/>
<feature type="domain" description="AMP-binding enzyme C-terminal" evidence="5">
    <location>
        <begin position="285"/>
        <end position="362"/>
    </location>
</feature>
<evidence type="ECO:0000259" key="4">
    <source>
        <dbReference type="Pfam" id="PF00501"/>
    </source>
</evidence>
<protein>
    <submittedName>
        <fullName evidence="6">4-coumarate--CoA ligase 1-like</fullName>
    </submittedName>
</protein>
<dbReference type="FunFam" id="3.30.300.30:FF:000007">
    <property type="entry name" value="4-coumarate--CoA ligase 2"/>
    <property type="match status" value="1"/>
</dbReference>
<dbReference type="Pfam" id="PF13193">
    <property type="entry name" value="AMP-binding_C"/>
    <property type="match status" value="1"/>
</dbReference>
<dbReference type="GO" id="GO:0046949">
    <property type="term" value="P:fatty-acyl-CoA biosynthetic process"/>
    <property type="evidence" value="ECO:0007669"/>
    <property type="project" value="TreeGrafter"/>
</dbReference>
<reference evidence="6 7" key="1">
    <citation type="submission" date="2024-02" db="EMBL/GenBank/DDBJ databases">
        <title>A chromosome-level genome assembly of Drosophila madeirensis, a fruit fly species endemic to Madeira island.</title>
        <authorList>
            <person name="Tomihara K."/>
            <person name="Llopart A."/>
            <person name="Yamamoto D."/>
        </authorList>
    </citation>
    <scope>NUCLEOTIDE SEQUENCE [LARGE SCALE GENOMIC DNA]</scope>
    <source>
        <strain evidence="6 7">RF1</strain>
    </source>
</reference>
<organism evidence="6 7">
    <name type="scientific">Drosophila madeirensis</name>
    <name type="common">Fruit fly</name>
    <dbReference type="NCBI Taxonomy" id="30013"/>
    <lineage>
        <taxon>Eukaryota</taxon>
        <taxon>Metazoa</taxon>
        <taxon>Ecdysozoa</taxon>
        <taxon>Arthropoda</taxon>
        <taxon>Hexapoda</taxon>
        <taxon>Insecta</taxon>
        <taxon>Pterygota</taxon>
        <taxon>Neoptera</taxon>
        <taxon>Endopterygota</taxon>
        <taxon>Diptera</taxon>
        <taxon>Brachycera</taxon>
        <taxon>Muscomorpha</taxon>
        <taxon>Ephydroidea</taxon>
        <taxon>Drosophilidae</taxon>
        <taxon>Drosophila</taxon>
        <taxon>Sophophora</taxon>
    </lineage>
</organism>
<evidence type="ECO:0000256" key="1">
    <source>
        <dbReference type="ARBA" id="ARBA00004275"/>
    </source>
</evidence>
<comment type="similarity">
    <text evidence="2">Belongs to the ATP-dependent AMP-binding enzyme family.</text>
</comment>
<dbReference type="AlphaFoldDB" id="A0AAU9F1R0"/>
<evidence type="ECO:0000259" key="5">
    <source>
        <dbReference type="Pfam" id="PF13193"/>
    </source>
</evidence>
<accession>A0AAU9F1R0</accession>
<dbReference type="PANTHER" id="PTHR24096">
    <property type="entry name" value="LONG-CHAIN-FATTY-ACID--COA LIGASE"/>
    <property type="match status" value="1"/>
</dbReference>
<dbReference type="Gene3D" id="3.30.300.30">
    <property type="match status" value="1"/>
</dbReference>
<keyword evidence="6" id="KW-0436">Ligase</keyword>
<keyword evidence="7" id="KW-1185">Reference proteome</keyword>
<dbReference type="InterPro" id="IPR042099">
    <property type="entry name" value="ANL_N_sf"/>
</dbReference>
<evidence type="ECO:0000256" key="2">
    <source>
        <dbReference type="ARBA" id="ARBA00006432"/>
    </source>
</evidence>